<keyword evidence="1" id="KW-0472">Membrane</keyword>
<protein>
    <submittedName>
        <fullName evidence="2">Acyl-CoA synthetase (AMP-forming)/AMP-acid ligase II</fullName>
    </submittedName>
</protein>
<feature type="transmembrane region" description="Helical" evidence="1">
    <location>
        <begin position="97"/>
        <end position="118"/>
    </location>
</feature>
<reference evidence="2" key="1">
    <citation type="submission" date="2016-03" db="EMBL/GenBank/DDBJ databases">
        <authorList>
            <person name="Ploux O."/>
        </authorList>
    </citation>
    <scope>NUCLEOTIDE SEQUENCE</scope>
    <source>
        <strain evidence="2">UC1</strain>
    </source>
</reference>
<keyword evidence="1" id="KW-1133">Transmembrane helix</keyword>
<gene>
    <name evidence="2" type="ORF">MIPYR_30162</name>
</gene>
<keyword evidence="2" id="KW-0436">Ligase</keyword>
<keyword evidence="1" id="KW-0812">Transmembrane</keyword>
<feature type="transmembrane region" description="Helical" evidence="1">
    <location>
        <begin position="40"/>
        <end position="63"/>
    </location>
</feature>
<evidence type="ECO:0000256" key="1">
    <source>
        <dbReference type="SAM" id="Phobius"/>
    </source>
</evidence>
<dbReference type="RefSeq" id="WP_295576030.1">
    <property type="nucleotide sequence ID" value="NZ_FLQR01000007.1"/>
</dbReference>
<feature type="transmembrane region" description="Helical" evidence="1">
    <location>
        <begin position="130"/>
        <end position="151"/>
    </location>
</feature>
<proteinExistence type="predicted"/>
<dbReference type="AlphaFoldDB" id="A0A1Y5P214"/>
<organism evidence="2">
    <name type="scientific">uncultured Microbacterium sp</name>
    <dbReference type="NCBI Taxonomy" id="191216"/>
    <lineage>
        <taxon>Bacteria</taxon>
        <taxon>Bacillati</taxon>
        <taxon>Actinomycetota</taxon>
        <taxon>Actinomycetes</taxon>
        <taxon>Micrococcales</taxon>
        <taxon>Microbacteriaceae</taxon>
        <taxon>Microbacterium</taxon>
        <taxon>environmental samples</taxon>
    </lineage>
</organism>
<feature type="transmembrane region" description="Helical" evidence="1">
    <location>
        <begin position="17"/>
        <end position="34"/>
    </location>
</feature>
<name>A0A1Y5P214_9MICO</name>
<evidence type="ECO:0000313" key="2">
    <source>
        <dbReference type="EMBL" id="SBS72703.1"/>
    </source>
</evidence>
<feature type="transmembrane region" description="Helical" evidence="1">
    <location>
        <begin position="171"/>
        <end position="192"/>
    </location>
</feature>
<dbReference type="GO" id="GO:0016874">
    <property type="term" value="F:ligase activity"/>
    <property type="evidence" value="ECO:0007669"/>
    <property type="project" value="UniProtKB-KW"/>
</dbReference>
<sequence length="212" mass="21607">MSESAATRTFEVRHVQLARALFAALAAVMITFTPDHSASVGLSVFSGFAMATGLVLLLAAWLVHPGGRRAPSVVLGVLTILAGMVGGLGGLRTVTLFFVLVIAWALLAGVVELVVGLRARHRGDAAARDAIFVGALTILLAVGLLLVNPAYSLEYFIKEAGATFELTGISIGVGVFGVYAAIVAVFLGIAGFSPRPAGATADDLTASAGESA</sequence>
<dbReference type="EMBL" id="FLQR01000007">
    <property type="protein sequence ID" value="SBS72703.1"/>
    <property type="molecule type" value="Genomic_DNA"/>
</dbReference>
<feature type="transmembrane region" description="Helical" evidence="1">
    <location>
        <begin position="70"/>
        <end position="91"/>
    </location>
</feature>
<accession>A0A1Y5P214</accession>